<reference evidence="2" key="1">
    <citation type="submission" date="2020-11" db="EMBL/GenBank/DDBJ databases">
        <authorList>
            <person name="Tran Van P."/>
        </authorList>
    </citation>
    <scope>NUCLEOTIDE SEQUENCE</scope>
</reference>
<dbReference type="EMBL" id="OB795200">
    <property type="protein sequence ID" value="CAD7431850.1"/>
    <property type="molecule type" value="Genomic_DNA"/>
</dbReference>
<dbReference type="AlphaFoldDB" id="A0A7R9EE49"/>
<organism evidence="2">
    <name type="scientific">Timema monikensis</name>
    <dbReference type="NCBI Taxonomy" id="170555"/>
    <lineage>
        <taxon>Eukaryota</taxon>
        <taxon>Metazoa</taxon>
        <taxon>Ecdysozoa</taxon>
        <taxon>Arthropoda</taxon>
        <taxon>Hexapoda</taxon>
        <taxon>Insecta</taxon>
        <taxon>Pterygota</taxon>
        <taxon>Neoptera</taxon>
        <taxon>Polyneoptera</taxon>
        <taxon>Phasmatodea</taxon>
        <taxon>Timematodea</taxon>
        <taxon>Timematoidea</taxon>
        <taxon>Timematidae</taxon>
        <taxon>Timema</taxon>
    </lineage>
</organism>
<sequence>MQPPKPSAQLDTVTASAGDRALTSPDLSRTRTTLPRCRSISGDSRAGMAQPCFRLLNGALHEEPLKFLLPEELGNLWTISEFRLHTLVLNTYTNAEKLLTAAEELAQTGECNADEIYSVAHELESHVTSFAARVEQRRRRLDLTVLFYNREKELFISTYIKTKLLPYFEVKLVPKRSFGDDDFDCLAKEVWEHIERYIGGQ</sequence>
<feature type="region of interest" description="Disordered" evidence="1">
    <location>
        <begin position="1"/>
        <end position="32"/>
    </location>
</feature>
<accession>A0A7R9EE49</accession>
<name>A0A7R9EE49_9NEOP</name>
<gene>
    <name evidence="2" type="ORF">TMSB3V08_LOCUS8570</name>
</gene>
<evidence type="ECO:0000256" key="1">
    <source>
        <dbReference type="SAM" id="MobiDB-lite"/>
    </source>
</evidence>
<evidence type="ECO:0000313" key="2">
    <source>
        <dbReference type="EMBL" id="CAD7431850.1"/>
    </source>
</evidence>
<proteinExistence type="predicted"/>
<protein>
    <submittedName>
        <fullName evidence="2">Uncharacterized protein</fullName>
    </submittedName>
</protein>